<dbReference type="PRINTS" id="PR00834">
    <property type="entry name" value="PROTEASES2C"/>
</dbReference>
<dbReference type="Pfam" id="PF13365">
    <property type="entry name" value="Trypsin_2"/>
    <property type="match status" value="1"/>
</dbReference>
<dbReference type="Pfam" id="PF13180">
    <property type="entry name" value="PDZ_2"/>
    <property type="match status" value="1"/>
</dbReference>
<evidence type="ECO:0000259" key="3">
    <source>
        <dbReference type="SMART" id="SM00228"/>
    </source>
</evidence>
<proteinExistence type="predicted"/>
<dbReference type="SUPFAM" id="SSF50494">
    <property type="entry name" value="Trypsin-like serine proteases"/>
    <property type="match status" value="1"/>
</dbReference>
<organism evidence="4 5">
    <name type="scientific">Thermus tengchongensis</name>
    <dbReference type="NCBI Taxonomy" id="1214928"/>
    <lineage>
        <taxon>Bacteria</taxon>
        <taxon>Thermotogati</taxon>
        <taxon>Deinococcota</taxon>
        <taxon>Deinococci</taxon>
        <taxon>Thermales</taxon>
        <taxon>Thermaceae</taxon>
        <taxon>Thermus</taxon>
    </lineage>
</organism>
<dbReference type="InterPro" id="IPR001478">
    <property type="entry name" value="PDZ"/>
</dbReference>
<dbReference type="SUPFAM" id="SSF50156">
    <property type="entry name" value="PDZ domain-like"/>
    <property type="match status" value="1"/>
</dbReference>
<dbReference type="InterPro" id="IPR001940">
    <property type="entry name" value="Peptidase_S1C"/>
</dbReference>
<name>A0ABY2K961_9DEIN</name>
<dbReference type="Gene3D" id="2.30.42.10">
    <property type="match status" value="1"/>
</dbReference>
<dbReference type="InterPro" id="IPR036034">
    <property type="entry name" value="PDZ_sf"/>
</dbReference>
<keyword evidence="1" id="KW-0645">Protease</keyword>
<dbReference type="InterPro" id="IPR009003">
    <property type="entry name" value="Peptidase_S1_PA"/>
</dbReference>
<dbReference type="PANTHER" id="PTHR43343:SF3">
    <property type="entry name" value="PROTEASE DO-LIKE 8, CHLOROPLASTIC"/>
    <property type="match status" value="1"/>
</dbReference>
<dbReference type="PANTHER" id="PTHR43343">
    <property type="entry name" value="PEPTIDASE S12"/>
    <property type="match status" value="1"/>
</dbReference>
<accession>A0ABY2K961</accession>
<evidence type="ECO:0000313" key="4">
    <source>
        <dbReference type="EMBL" id="TFU17764.1"/>
    </source>
</evidence>
<evidence type="ECO:0000313" key="5">
    <source>
        <dbReference type="Proteomes" id="UP000297244"/>
    </source>
</evidence>
<dbReference type="RefSeq" id="WP_135343018.1">
    <property type="nucleotide sequence ID" value="NZ_ML214240.1"/>
</dbReference>
<evidence type="ECO:0000256" key="2">
    <source>
        <dbReference type="ARBA" id="ARBA00022801"/>
    </source>
</evidence>
<dbReference type="SMART" id="SM00228">
    <property type="entry name" value="PDZ"/>
    <property type="match status" value="1"/>
</dbReference>
<protein>
    <submittedName>
        <fullName evidence="4">PDZ domain-containing protein</fullName>
    </submittedName>
</protein>
<sequence>MNKAKVAALFAVVALGGTFLWWALERADGQGSPPPPPSLPTSALQGLLPDEANTVEIAAKYGPGVVLVQSFIPGQALPQNVPPQFAPFFAPFLQPPQVGTGSGFFVDAEGHILTNFHVVQGADRLQVRLQGDPKTYPAKLVGSVPALDLALLKVEVKPPVVLPLGDSDKLLVGQKAIAIGNPFGLEFTVTTGVISAIRQNPGAVDPLVPKLIQTDTPINPGNSGGPLLDSRGQVVGINTAILSPTGQVGAPQYSGIGFAIPINLVKEWLPTMKAGKQVSEAEVLAKRPRLGVEVLPLSALPPNLRAQYGLPDQGLSVQRVSPGSPAAQAGLRGATRFVSLADPSTGQTVQVGVDGDVLLEADGRPLDQAPDLQNLLANLKPGQPVTLKVWRQGKTLEVRVTPRQGQ</sequence>
<evidence type="ECO:0000256" key="1">
    <source>
        <dbReference type="ARBA" id="ARBA00022670"/>
    </source>
</evidence>
<gene>
    <name evidence="4" type="ORF">E0489_03015</name>
</gene>
<comment type="caution">
    <text evidence="4">The sequence shown here is derived from an EMBL/GenBank/DDBJ whole genome shotgun (WGS) entry which is preliminary data.</text>
</comment>
<dbReference type="EMBL" id="SKBL01000002">
    <property type="protein sequence ID" value="TFU17764.1"/>
    <property type="molecule type" value="Genomic_DNA"/>
</dbReference>
<keyword evidence="5" id="KW-1185">Reference proteome</keyword>
<dbReference type="Proteomes" id="UP000297244">
    <property type="component" value="Unassembled WGS sequence"/>
</dbReference>
<feature type="domain" description="PDZ" evidence="3">
    <location>
        <begin position="288"/>
        <end position="393"/>
    </location>
</feature>
<keyword evidence="2" id="KW-0378">Hydrolase</keyword>
<dbReference type="Gene3D" id="2.40.10.120">
    <property type="match status" value="1"/>
</dbReference>
<dbReference type="InterPro" id="IPR051201">
    <property type="entry name" value="Chloro_Bact_Ser_Proteases"/>
</dbReference>
<reference evidence="4 5" key="1">
    <citation type="submission" date="2019-03" db="EMBL/GenBank/DDBJ databases">
        <title>Thermus tengchongensis species for the arsenic transformation mechanism.</title>
        <authorList>
            <person name="Yuan G.C."/>
        </authorList>
    </citation>
    <scope>NUCLEOTIDE SEQUENCE [LARGE SCALE GENOMIC DNA]</scope>
    <source>
        <strain evidence="4 5">15Y</strain>
    </source>
</reference>